<organism evidence="11 12">
    <name type="scientific">Haloferax chudinovii</name>
    <dbReference type="NCBI Taxonomy" id="1109010"/>
    <lineage>
        <taxon>Archaea</taxon>
        <taxon>Methanobacteriati</taxon>
        <taxon>Methanobacteriota</taxon>
        <taxon>Stenosarchaea group</taxon>
        <taxon>Halobacteria</taxon>
        <taxon>Halobacteriales</taxon>
        <taxon>Haloferacaceae</taxon>
        <taxon>Haloferax</taxon>
    </lineage>
</organism>
<feature type="domain" description="Cation efflux protein cytoplasmic" evidence="10">
    <location>
        <begin position="233"/>
        <end position="302"/>
    </location>
</feature>
<evidence type="ECO:0000256" key="5">
    <source>
        <dbReference type="ARBA" id="ARBA00023065"/>
    </source>
</evidence>
<dbReference type="Pfam" id="PF01545">
    <property type="entry name" value="Cation_efflux"/>
    <property type="match status" value="1"/>
</dbReference>
<dbReference type="RefSeq" id="WP_390245787.1">
    <property type="nucleotide sequence ID" value="NZ_JBHTAB010000008.1"/>
</dbReference>
<evidence type="ECO:0000259" key="9">
    <source>
        <dbReference type="Pfam" id="PF01545"/>
    </source>
</evidence>
<evidence type="ECO:0000256" key="8">
    <source>
        <dbReference type="SAM" id="Phobius"/>
    </source>
</evidence>
<feature type="compositionally biased region" description="Basic and acidic residues" evidence="7">
    <location>
        <begin position="8"/>
        <end position="26"/>
    </location>
</feature>
<dbReference type="InterPro" id="IPR002524">
    <property type="entry name" value="Cation_efflux"/>
</dbReference>
<feature type="transmembrane region" description="Helical" evidence="8">
    <location>
        <begin position="133"/>
        <end position="156"/>
    </location>
</feature>
<reference evidence="11 12" key="1">
    <citation type="journal article" date="2019" name="Int. J. Syst. Evol. Microbiol.">
        <title>The Global Catalogue of Microorganisms (GCM) 10K type strain sequencing project: providing services to taxonomists for standard genome sequencing and annotation.</title>
        <authorList>
            <consortium name="The Broad Institute Genomics Platform"/>
            <consortium name="The Broad Institute Genome Sequencing Center for Infectious Disease"/>
            <person name="Wu L."/>
            <person name="Ma J."/>
        </authorList>
    </citation>
    <scope>NUCLEOTIDE SEQUENCE [LARGE SCALE GENOMIC DNA]</scope>
    <source>
        <strain evidence="11 12">DSM 26526</strain>
    </source>
</reference>
<dbReference type="GO" id="GO:0016020">
    <property type="term" value="C:membrane"/>
    <property type="evidence" value="ECO:0007669"/>
    <property type="project" value="UniProtKB-SubCell"/>
</dbReference>
<dbReference type="Gene3D" id="1.20.1510.10">
    <property type="entry name" value="Cation efflux protein transmembrane domain"/>
    <property type="match status" value="1"/>
</dbReference>
<feature type="transmembrane region" description="Helical" evidence="8">
    <location>
        <begin position="34"/>
        <end position="58"/>
    </location>
</feature>
<sequence>MSNKGGVAHHEHGSDGNGHSHDHDHGGSASSRKLALVSGINLLGFAAELAGGLLFGSVALISDAVHMLFDALAYVMAFTASYVADRYEGSEWWSYGLHRLEPLAAFLNGVLLIPMVGYILWESYQRFLTPIEIGTVPTLVIALGGLAVNVGSVFILQGGEMSLNEKGAFYHLLGDAGGSVAVIVSVVVVEVTGITIIDPIAAALIAGIVLWSAGKVLRGSGAIFFMKTPFDPEHVRNEIEAIDGVDHVDDWHAWQICSQITVATAHVETSVETMREAETVTKEIHHILEEYGVDHATIELSPAYGDRQTHLNSHVH</sequence>
<dbReference type="InterPro" id="IPR036837">
    <property type="entry name" value="Cation_efflux_CTD_sf"/>
</dbReference>
<dbReference type="PANTHER" id="PTHR45755:SF4">
    <property type="entry name" value="ZINC TRANSPORTER 7"/>
    <property type="match status" value="1"/>
</dbReference>
<keyword evidence="4 8" id="KW-1133">Transmembrane helix</keyword>
<evidence type="ECO:0000313" key="11">
    <source>
        <dbReference type="EMBL" id="MFC7130495.1"/>
    </source>
</evidence>
<dbReference type="InterPro" id="IPR027470">
    <property type="entry name" value="Cation_efflux_CTD"/>
</dbReference>
<keyword evidence="6 8" id="KW-0472">Membrane</keyword>
<evidence type="ECO:0000259" key="10">
    <source>
        <dbReference type="Pfam" id="PF16916"/>
    </source>
</evidence>
<dbReference type="EMBL" id="JBHTAB010000008">
    <property type="protein sequence ID" value="MFC7130495.1"/>
    <property type="molecule type" value="Genomic_DNA"/>
</dbReference>
<keyword evidence="3 8" id="KW-0812">Transmembrane</keyword>
<dbReference type="AlphaFoldDB" id="A0ABD5XMW7"/>
<dbReference type="InterPro" id="IPR045316">
    <property type="entry name" value="Msc2-like"/>
</dbReference>
<feature type="domain" description="Cation efflux protein transmembrane" evidence="9">
    <location>
        <begin position="36"/>
        <end position="221"/>
    </location>
</feature>
<feature type="transmembrane region" description="Helical" evidence="8">
    <location>
        <begin position="103"/>
        <end position="121"/>
    </location>
</feature>
<protein>
    <submittedName>
        <fullName evidence="11">Cation diffusion facilitator family transporter</fullName>
    </submittedName>
</protein>
<dbReference type="SUPFAM" id="SSF161111">
    <property type="entry name" value="Cation efflux protein transmembrane domain-like"/>
    <property type="match status" value="1"/>
</dbReference>
<keyword evidence="2" id="KW-0813">Transport</keyword>
<evidence type="ECO:0000256" key="4">
    <source>
        <dbReference type="ARBA" id="ARBA00022989"/>
    </source>
</evidence>
<name>A0ABD5XMW7_9EURY</name>
<feature type="transmembrane region" description="Helical" evidence="8">
    <location>
        <begin position="64"/>
        <end position="83"/>
    </location>
</feature>
<keyword evidence="5" id="KW-0406">Ion transport</keyword>
<keyword evidence="12" id="KW-1185">Reference proteome</keyword>
<dbReference type="PANTHER" id="PTHR45755">
    <property type="match status" value="1"/>
</dbReference>
<accession>A0ABD5XMW7</accession>
<evidence type="ECO:0000256" key="1">
    <source>
        <dbReference type="ARBA" id="ARBA00004141"/>
    </source>
</evidence>
<evidence type="ECO:0000256" key="7">
    <source>
        <dbReference type="SAM" id="MobiDB-lite"/>
    </source>
</evidence>
<dbReference type="SUPFAM" id="SSF160240">
    <property type="entry name" value="Cation efflux protein cytoplasmic domain-like"/>
    <property type="match status" value="1"/>
</dbReference>
<comment type="caution">
    <text evidence="11">The sequence shown here is derived from an EMBL/GenBank/DDBJ whole genome shotgun (WGS) entry which is preliminary data.</text>
</comment>
<evidence type="ECO:0000256" key="2">
    <source>
        <dbReference type="ARBA" id="ARBA00022448"/>
    </source>
</evidence>
<gene>
    <name evidence="11" type="ORF">ACFQI8_13970</name>
</gene>
<dbReference type="NCBIfam" id="TIGR01297">
    <property type="entry name" value="CDF"/>
    <property type="match status" value="1"/>
</dbReference>
<dbReference type="GO" id="GO:0006811">
    <property type="term" value="P:monoatomic ion transport"/>
    <property type="evidence" value="ECO:0007669"/>
    <property type="project" value="UniProtKB-KW"/>
</dbReference>
<dbReference type="InterPro" id="IPR058533">
    <property type="entry name" value="Cation_efflux_TM"/>
</dbReference>
<proteinExistence type="predicted"/>
<dbReference type="InterPro" id="IPR027469">
    <property type="entry name" value="Cation_efflux_TMD_sf"/>
</dbReference>
<evidence type="ECO:0000313" key="12">
    <source>
        <dbReference type="Proteomes" id="UP001596460"/>
    </source>
</evidence>
<dbReference type="Proteomes" id="UP001596460">
    <property type="component" value="Unassembled WGS sequence"/>
</dbReference>
<dbReference type="Pfam" id="PF16916">
    <property type="entry name" value="ZT_dimer"/>
    <property type="match status" value="1"/>
</dbReference>
<feature type="transmembrane region" description="Helical" evidence="8">
    <location>
        <begin position="168"/>
        <end position="188"/>
    </location>
</feature>
<evidence type="ECO:0000256" key="3">
    <source>
        <dbReference type="ARBA" id="ARBA00022692"/>
    </source>
</evidence>
<comment type="subcellular location">
    <subcellularLocation>
        <location evidence="1">Membrane</location>
        <topology evidence="1">Multi-pass membrane protein</topology>
    </subcellularLocation>
</comment>
<feature type="transmembrane region" description="Helical" evidence="8">
    <location>
        <begin position="194"/>
        <end position="217"/>
    </location>
</feature>
<evidence type="ECO:0000256" key="6">
    <source>
        <dbReference type="ARBA" id="ARBA00023136"/>
    </source>
</evidence>
<feature type="region of interest" description="Disordered" evidence="7">
    <location>
        <begin position="1"/>
        <end position="29"/>
    </location>
</feature>